<dbReference type="InParanoid" id="S2JL17"/>
<reference evidence="3" key="1">
    <citation type="submission" date="2013-05" db="EMBL/GenBank/DDBJ databases">
        <title>The Genome sequence of Mucor circinelloides f. circinelloides 1006PhL.</title>
        <authorList>
            <consortium name="The Broad Institute Genomics Platform"/>
            <person name="Cuomo C."/>
            <person name="Earl A."/>
            <person name="Findley K."/>
            <person name="Lee S.C."/>
            <person name="Walker B."/>
            <person name="Young S."/>
            <person name="Zeng Q."/>
            <person name="Gargeya S."/>
            <person name="Fitzgerald M."/>
            <person name="Haas B."/>
            <person name="Abouelleil A."/>
            <person name="Allen A.W."/>
            <person name="Alvarado L."/>
            <person name="Arachchi H.M."/>
            <person name="Berlin A.M."/>
            <person name="Chapman S.B."/>
            <person name="Gainer-Dewar J."/>
            <person name="Goldberg J."/>
            <person name="Griggs A."/>
            <person name="Gujja S."/>
            <person name="Hansen M."/>
            <person name="Howarth C."/>
            <person name="Imamovic A."/>
            <person name="Ireland A."/>
            <person name="Larimer J."/>
            <person name="McCowan C."/>
            <person name="Murphy C."/>
            <person name="Pearson M."/>
            <person name="Poon T.W."/>
            <person name="Priest M."/>
            <person name="Roberts A."/>
            <person name="Saif S."/>
            <person name="Shea T."/>
            <person name="Sisk P."/>
            <person name="Sykes S."/>
            <person name="Wortman J."/>
            <person name="Nusbaum C."/>
            <person name="Birren B."/>
        </authorList>
    </citation>
    <scope>NUCLEOTIDE SEQUENCE [LARGE SCALE GENOMIC DNA]</scope>
    <source>
        <strain evidence="3">1006PhL</strain>
    </source>
</reference>
<dbReference type="AlphaFoldDB" id="S2JL17"/>
<proteinExistence type="predicted"/>
<organism evidence="2 3">
    <name type="scientific">Mucor circinelloides f. circinelloides (strain 1006PhL)</name>
    <name type="common">Mucormycosis agent</name>
    <name type="synonym">Calyptromyces circinelloides</name>
    <dbReference type="NCBI Taxonomy" id="1220926"/>
    <lineage>
        <taxon>Eukaryota</taxon>
        <taxon>Fungi</taxon>
        <taxon>Fungi incertae sedis</taxon>
        <taxon>Mucoromycota</taxon>
        <taxon>Mucoromycotina</taxon>
        <taxon>Mucoromycetes</taxon>
        <taxon>Mucorales</taxon>
        <taxon>Mucorineae</taxon>
        <taxon>Mucoraceae</taxon>
        <taxon>Mucor</taxon>
    </lineage>
</organism>
<keyword evidence="1" id="KW-1133">Transmembrane helix</keyword>
<dbReference type="EMBL" id="KE123918">
    <property type="protein sequence ID" value="EPB90649.1"/>
    <property type="molecule type" value="Genomic_DNA"/>
</dbReference>
<keyword evidence="3" id="KW-1185">Reference proteome</keyword>
<dbReference type="OrthoDB" id="10441803at2759"/>
<name>S2JL17_MUCC1</name>
<sequence>MVYNAMTILHQGKQFILLYSYLYIGWYDVTTIDLHCMHCCVYICHHISHASTVYFMLFIVKAVLHFFYGRLL</sequence>
<evidence type="ECO:0000256" key="1">
    <source>
        <dbReference type="SAM" id="Phobius"/>
    </source>
</evidence>
<evidence type="ECO:0000313" key="3">
    <source>
        <dbReference type="Proteomes" id="UP000014254"/>
    </source>
</evidence>
<feature type="transmembrane region" description="Helical" evidence="1">
    <location>
        <begin position="51"/>
        <end position="68"/>
    </location>
</feature>
<dbReference type="VEuPathDB" id="FungiDB:HMPREF1544_02559"/>
<protein>
    <submittedName>
        <fullName evidence="2">Uncharacterized protein</fullName>
    </submittedName>
</protein>
<feature type="transmembrane region" description="Helical" evidence="1">
    <location>
        <begin position="20"/>
        <end position="44"/>
    </location>
</feature>
<keyword evidence="1" id="KW-0812">Transmembrane</keyword>
<evidence type="ECO:0000313" key="2">
    <source>
        <dbReference type="EMBL" id="EPB90649.1"/>
    </source>
</evidence>
<gene>
    <name evidence="2" type="ORF">HMPREF1544_02559</name>
</gene>
<accession>S2JL17</accession>
<keyword evidence="1" id="KW-0472">Membrane</keyword>
<dbReference type="Proteomes" id="UP000014254">
    <property type="component" value="Unassembled WGS sequence"/>
</dbReference>